<dbReference type="Gene3D" id="1.10.10.1410">
    <property type="match status" value="1"/>
</dbReference>
<dbReference type="FunFam" id="1.10.10.1410:FF:000002">
    <property type="entry name" value="60S acidic ribosomal protein P2"/>
    <property type="match status" value="1"/>
</dbReference>
<dbReference type="InterPro" id="IPR027534">
    <property type="entry name" value="Ribosomal_P1/P2"/>
</dbReference>
<name>X0WFK0_9ZZZZ</name>
<dbReference type="InterPro" id="IPR038716">
    <property type="entry name" value="P1/P2_N_sf"/>
</dbReference>
<keyword evidence="3" id="KW-0687">Ribonucleoprotein</keyword>
<evidence type="ECO:0008006" key="6">
    <source>
        <dbReference type="Google" id="ProtNLM"/>
    </source>
</evidence>
<dbReference type="GO" id="GO:0003735">
    <property type="term" value="F:structural constituent of ribosome"/>
    <property type="evidence" value="ECO:0007669"/>
    <property type="project" value="InterPro"/>
</dbReference>
<dbReference type="EMBL" id="BARS01028697">
    <property type="protein sequence ID" value="GAG11466.1"/>
    <property type="molecule type" value="Genomic_DNA"/>
</dbReference>
<evidence type="ECO:0000256" key="2">
    <source>
        <dbReference type="ARBA" id="ARBA00022980"/>
    </source>
</evidence>
<dbReference type="GO" id="GO:1990904">
    <property type="term" value="C:ribonucleoprotein complex"/>
    <property type="evidence" value="ECO:0007669"/>
    <property type="project" value="UniProtKB-KW"/>
</dbReference>
<dbReference type="NCBIfam" id="TIGR03685">
    <property type="entry name" value="ribo_P1_arch"/>
    <property type="match status" value="1"/>
</dbReference>
<dbReference type="HAMAP" id="MF_01478">
    <property type="entry name" value="Ribosomal_L12_arch"/>
    <property type="match status" value="1"/>
</dbReference>
<evidence type="ECO:0000313" key="5">
    <source>
        <dbReference type="EMBL" id="GAG11466.1"/>
    </source>
</evidence>
<comment type="similarity">
    <text evidence="1">Belongs to the eukaryotic ribosomal protein P1/P2 family.</text>
</comment>
<evidence type="ECO:0000256" key="1">
    <source>
        <dbReference type="ARBA" id="ARBA00005436"/>
    </source>
</evidence>
<dbReference type="GO" id="GO:0006414">
    <property type="term" value="P:translational elongation"/>
    <property type="evidence" value="ECO:0007669"/>
    <property type="project" value="InterPro"/>
</dbReference>
<dbReference type="AlphaFoldDB" id="X0WFK0"/>
<organism evidence="5">
    <name type="scientific">marine sediment metagenome</name>
    <dbReference type="NCBI Taxonomy" id="412755"/>
    <lineage>
        <taxon>unclassified sequences</taxon>
        <taxon>metagenomes</taxon>
        <taxon>ecological metagenomes</taxon>
    </lineage>
</organism>
<dbReference type="GO" id="GO:0005840">
    <property type="term" value="C:ribosome"/>
    <property type="evidence" value="ECO:0007669"/>
    <property type="project" value="UniProtKB-KW"/>
</dbReference>
<keyword evidence="2" id="KW-0689">Ribosomal protein</keyword>
<dbReference type="InterPro" id="IPR022295">
    <property type="entry name" value="Ribosomal_P1_arc"/>
</dbReference>
<proteinExistence type="inferred from homology"/>
<feature type="region of interest" description="Disordered" evidence="4">
    <location>
        <begin position="62"/>
        <end position="96"/>
    </location>
</feature>
<evidence type="ECO:0000256" key="4">
    <source>
        <dbReference type="SAM" id="MobiDB-lite"/>
    </source>
</evidence>
<dbReference type="Pfam" id="PF00428">
    <property type="entry name" value="Ribosomal_60s"/>
    <property type="match status" value="1"/>
</dbReference>
<reference evidence="5" key="1">
    <citation type="journal article" date="2014" name="Front. Microbiol.">
        <title>High frequency of phylogenetically diverse reductive dehalogenase-homologous genes in deep subseafloor sedimentary metagenomes.</title>
        <authorList>
            <person name="Kawai M."/>
            <person name="Futagami T."/>
            <person name="Toyoda A."/>
            <person name="Takaki Y."/>
            <person name="Nishi S."/>
            <person name="Hori S."/>
            <person name="Arai W."/>
            <person name="Tsubouchi T."/>
            <person name="Morono Y."/>
            <person name="Uchiyama I."/>
            <person name="Ito T."/>
            <person name="Fujiyama A."/>
            <person name="Inagaki F."/>
            <person name="Takami H."/>
        </authorList>
    </citation>
    <scope>NUCLEOTIDE SEQUENCE</scope>
    <source>
        <strain evidence="5">Expedition CK06-06</strain>
    </source>
</reference>
<gene>
    <name evidence="5" type="ORF">S01H1_44954</name>
</gene>
<feature type="compositionally biased region" description="Basic and acidic residues" evidence="4">
    <location>
        <begin position="72"/>
        <end position="87"/>
    </location>
</feature>
<sequence length="96" mass="9832">MENIYAALLLHKAGKEVNEENVKSVVAAAGVEIDEAKIKSLIASLKGVDIDKELASASLVSTAPAGASAPAEAKKEEAPKEEKKEAAAEGLSALFG</sequence>
<protein>
    <recommendedName>
        <fullName evidence="6">50S ribosomal protein L12</fullName>
    </recommendedName>
</protein>
<evidence type="ECO:0000256" key="3">
    <source>
        <dbReference type="ARBA" id="ARBA00023274"/>
    </source>
</evidence>
<comment type="caution">
    <text evidence="5">The sequence shown here is derived from an EMBL/GenBank/DDBJ whole genome shotgun (WGS) entry which is preliminary data.</text>
</comment>
<accession>X0WFK0</accession>